<dbReference type="AlphaFoldDB" id="A0A2B7XRG2"/>
<evidence type="ECO:0000313" key="2">
    <source>
        <dbReference type="Proteomes" id="UP000224634"/>
    </source>
</evidence>
<keyword evidence="2" id="KW-1185">Reference proteome</keyword>
<sequence>MLELVSTSELAVDANREHRINCNYFQQDAILTYNGWQYVTFYSNKDDTISGGPLLVNISRRQLGSDIFASKNWETLTFSDYEQTVDDGHNTISIGIYASDGTIHILFDHHCDQALMRSFFAATELDRLGLEILFNSYINAISHVKGRIYVSGTYRKFIHYDGVDDPNSTKHEANAGPNGPENNYSLFYTYNDDGGLTFRKSGNRPIASLRMKRASILMLKDL</sequence>
<dbReference type="Proteomes" id="UP000224634">
    <property type="component" value="Unassembled WGS sequence"/>
</dbReference>
<gene>
    <name evidence="1" type="ORF">AJ80_05944</name>
</gene>
<dbReference type="EMBL" id="PDNA01000094">
    <property type="protein sequence ID" value="PGH14354.1"/>
    <property type="molecule type" value="Genomic_DNA"/>
</dbReference>
<proteinExistence type="predicted"/>
<comment type="caution">
    <text evidence="1">The sequence shown here is derived from an EMBL/GenBank/DDBJ whole genome shotgun (WGS) entry which is preliminary data.</text>
</comment>
<protein>
    <submittedName>
        <fullName evidence="1">Uncharacterized protein</fullName>
    </submittedName>
</protein>
<accession>A0A2B7XRG2</accession>
<evidence type="ECO:0000313" key="1">
    <source>
        <dbReference type="EMBL" id="PGH14354.1"/>
    </source>
</evidence>
<name>A0A2B7XRG2_POLH7</name>
<organism evidence="1 2">
    <name type="scientific">Polytolypa hystricis (strain UAMH7299)</name>
    <dbReference type="NCBI Taxonomy" id="1447883"/>
    <lineage>
        <taxon>Eukaryota</taxon>
        <taxon>Fungi</taxon>
        <taxon>Dikarya</taxon>
        <taxon>Ascomycota</taxon>
        <taxon>Pezizomycotina</taxon>
        <taxon>Eurotiomycetes</taxon>
        <taxon>Eurotiomycetidae</taxon>
        <taxon>Onygenales</taxon>
        <taxon>Onygenales incertae sedis</taxon>
        <taxon>Polytolypa</taxon>
    </lineage>
</organism>
<dbReference type="OrthoDB" id="9978204at2759"/>
<dbReference type="Pfam" id="PF15892">
    <property type="entry name" value="BNR_4"/>
    <property type="match status" value="1"/>
</dbReference>
<reference evidence="1 2" key="1">
    <citation type="submission" date="2017-10" db="EMBL/GenBank/DDBJ databases">
        <title>Comparative genomics in systemic dimorphic fungi from Ajellomycetaceae.</title>
        <authorList>
            <person name="Munoz J.F."/>
            <person name="Mcewen J.G."/>
            <person name="Clay O.K."/>
            <person name="Cuomo C.A."/>
        </authorList>
    </citation>
    <scope>NUCLEOTIDE SEQUENCE [LARGE SCALE GENOMIC DNA]</scope>
    <source>
        <strain evidence="1 2">UAMH7299</strain>
    </source>
</reference>